<evidence type="ECO:0000313" key="6">
    <source>
        <dbReference type="Proteomes" id="UP000000226"/>
    </source>
</evidence>
<keyword evidence="1" id="KW-0175">Coiled coil</keyword>
<dbReference type="eggNOG" id="ENOG502QPVH">
    <property type="taxonomic scope" value="Eukaryota"/>
</dbReference>
<keyword evidence="2" id="KW-0472">Membrane</keyword>
<dbReference type="AlphaFoldDB" id="V7BLD5"/>
<evidence type="ECO:0000256" key="1">
    <source>
        <dbReference type="SAM" id="Coils"/>
    </source>
</evidence>
<dbReference type="Gene3D" id="3.10.450.50">
    <property type="match status" value="1"/>
</dbReference>
<dbReference type="OrthoDB" id="2335338at2759"/>
<dbReference type="Pfam" id="PF13474">
    <property type="entry name" value="SnoaL_3"/>
    <property type="match status" value="1"/>
</dbReference>
<proteinExistence type="predicted"/>
<dbReference type="EMBL" id="CM002293">
    <property type="protein sequence ID" value="ESW18789.1"/>
    <property type="molecule type" value="Genomic_DNA"/>
</dbReference>
<keyword evidence="2" id="KW-1133">Transmembrane helix</keyword>
<dbReference type="PANTHER" id="PTHR34957">
    <property type="entry name" value="NUCLEAR TRANSPORT FACTOR 2 (NTF2) FAMILY PROTEIN"/>
    <property type="match status" value="1"/>
</dbReference>
<dbReference type="SUPFAM" id="SSF54427">
    <property type="entry name" value="NTF2-like"/>
    <property type="match status" value="1"/>
</dbReference>
<evidence type="ECO:0008006" key="7">
    <source>
        <dbReference type="Google" id="ProtNLM"/>
    </source>
</evidence>
<accession>V7BLD5</accession>
<feature type="coiled-coil region" evidence="1">
    <location>
        <begin position="97"/>
        <end position="126"/>
    </location>
</feature>
<evidence type="ECO:0000259" key="4">
    <source>
        <dbReference type="Pfam" id="PF13474"/>
    </source>
</evidence>
<evidence type="ECO:0000256" key="2">
    <source>
        <dbReference type="SAM" id="Phobius"/>
    </source>
</evidence>
<evidence type="ECO:0000313" key="5">
    <source>
        <dbReference type="EMBL" id="ESW18789.1"/>
    </source>
</evidence>
<reference evidence="6" key="1">
    <citation type="journal article" date="2014" name="Nat. Genet.">
        <title>A reference genome for common bean and genome-wide analysis of dual domestications.</title>
        <authorList>
            <person name="Schmutz J."/>
            <person name="McClean P.E."/>
            <person name="Mamidi S."/>
            <person name="Wu G.A."/>
            <person name="Cannon S.B."/>
            <person name="Grimwood J."/>
            <person name="Jenkins J."/>
            <person name="Shu S."/>
            <person name="Song Q."/>
            <person name="Chavarro C."/>
            <person name="Torres-Torres M."/>
            <person name="Geffroy V."/>
            <person name="Moghaddam S.M."/>
            <person name="Gao D."/>
            <person name="Abernathy B."/>
            <person name="Barry K."/>
            <person name="Blair M."/>
            <person name="Brick M.A."/>
            <person name="Chovatia M."/>
            <person name="Gepts P."/>
            <person name="Goodstein D.M."/>
            <person name="Gonzales M."/>
            <person name="Hellsten U."/>
            <person name="Hyten D.L."/>
            <person name="Jia G."/>
            <person name="Kelly J.D."/>
            <person name="Kudrna D."/>
            <person name="Lee R."/>
            <person name="Richard M.M."/>
            <person name="Miklas P.N."/>
            <person name="Osorno J.M."/>
            <person name="Rodrigues J."/>
            <person name="Thareau V."/>
            <person name="Urrea C.A."/>
            <person name="Wang M."/>
            <person name="Yu Y."/>
            <person name="Zhang M."/>
            <person name="Wing R.A."/>
            <person name="Cregan P.B."/>
            <person name="Rokhsar D.S."/>
            <person name="Jackson S.A."/>
        </authorList>
    </citation>
    <scope>NUCLEOTIDE SEQUENCE [LARGE SCALE GENOMIC DNA]</scope>
    <source>
        <strain evidence="6">cv. G19833</strain>
    </source>
</reference>
<protein>
    <recommendedName>
        <fullName evidence="7">SnoaL-like domain-containing protein</fullName>
    </recommendedName>
</protein>
<feature type="domain" description="UVR" evidence="3">
    <location>
        <begin position="98"/>
        <end position="128"/>
    </location>
</feature>
<dbReference type="InterPro" id="IPR001943">
    <property type="entry name" value="UVR_dom"/>
</dbReference>
<dbReference type="PANTHER" id="PTHR34957:SF1">
    <property type="entry name" value="NUCLEAR TRANSPORT FACTOR 2 (NTF2) FAMILY PROTEIN"/>
    <property type="match status" value="1"/>
</dbReference>
<keyword evidence="2" id="KW-0812">Transmembrane</keyword>
<evidence type="ECO:0000259" key="3">
    <source>
        <dbReference type="Pfam" id="PF02151"/>
    </source>
</evidence>
<dbReference type="Gramene" id="ESW18789">
    <property type="protein sequence ID" value="ESW18789"/>
    <property type="gene ID" value="PHAVU_006G070500g"/>
</dbReference>
<dbReference type="OMA" id="NSIWANY"/>
<feature type="domain" description="SnoaL-like" evidence="4">
    <location>
        <begin position="134"/>
        <end position="242"/>
    </location>
</feature>
<dbReference type="InterPro" id="IPR032710">
    <property type="entry name" value="NTF2-like_dom_sf"/>
</dbReference>
<dbReference type="Proteomes" id="UP000000226">
    <property type="component" value="Chromosome 6"/>
</dbReference>
<gene>
    <name evidence="5" type="ORF">PHAVU_006G070500g</name>
</gene>
<dbReference type="Pfam" id="PF02151">
    <property type="entry name" value="UVR"/>
    <property type="match status" value="1"/>
</dbReference>
<keyword evidence="6" id="KW-1185">Reference proteome</keyword>
<sequence>MAIHGTSLSFNGLSYSIKELNVLAYSFISSFQRHHVSFPLCIPNKLVWNTNFGRGDPICLFHGPFLKLQMGRFMGILRVKTEDSDGTFDTESIVLDEETLEKELQNAIAEENYAEAEIIRDTLKNLQKDSKTAIVEANSRFYEAFKTDDLTLMQTLWVKKDEACCVRSGLKEITGYDDIIESWNSIWANYEFPLEIRVEDIEVHVRGNLGSVNCMEFVKTNGGRWGLQVVTNVFKKIDGQWLLYPSCFPSRSINPSNNIDRKFILSCSSPFFSISMFVSIFVMFGAES</sequence>
<name>V7BLD5_PHAVU</name>
<feature type="transmembrane region" description="Helical" evidence="2">
    <location>
        <begin position="263"/>
        <end position="286"/>
    </location>
</feature>
<dbReference type="InterPro" id="IPR037401">
    <property type="entry name" value="SnoaL-like"/>
</dbReference>
<organism evidence="5 6">
    <name type="scientific">Phaseolus vulgaris</name>
    <name type="common">Kidney bean</name>
    <name type="synonym">French bean</name>
    <dbReference type="NCBI Taxonomy" id="3885"/>
    <lineage>
        <taxon>Eukaryota</taxon>
        <taxon>Viridiplantae</taxon>
        <taxon>Streptophyta</taxon>
        <taxon>Embryophyta</taxon>
        <taxon>Tracheophyta</taxon>
        <taxon>Spermatophyta</taxon>
        <taxon>Magnoliopsida</taxon>
        <taxon>eudicotyledons</taxon>
        <taxon>Gunneridae</taxon>
        <taxon>Pentapetalae</taxon>
        <taxon>rosids</taxon>
        <taxon>fabids</taxon>
        <taxon>Fabales</taxon>
        <taxon>Fabaceae</taxon>
        <taxon>Papilionoideae</taxon>
        <taxon>50 kb inversion clade</taxon>
        <taxon>NPAAA clade</taxon>
        <taxon>indigoferoid/millettioid clade</taxon>
        <taxon>Phaseoleae</taxon>
        <taxon>Phaseolus</taxon>
    </lineage>
</organism>